<protein>
    <recommendedName>
        <fullName evidence="4">Holin of 3TMs, for gene-transfer release</fullName>
    </recommendedName>
</protein>
<sequence>MNLKDAKDQIEREHAELTGTEKIKAIKTLRSQSEAAKKDGTADQWSSVARSWGFVAAVFIGMRALAWAVWDVPFDAPHWYDALFVVQLIFGVALVTRAYKRHRDVSPPR</sequence>
<dbReference type="RefSeq" id="WP_208904006.1">
    <property type="nucleotide sequence ID" value="NZ_CP011499.1"/>
</dbReference>
<dbReference type="Proteomes" id="UP000035366">
    <property type="component" value="Plasmid unnamed_2"/>
</dbReference>
<feature type="transmembrane region" description="Helical" evidence="1">
    <location>
        <begin position="82"/>
        <end position="99"/>
    </location>
</feature>
<dbReference type="EMBL" id="CP011499">
    <property type="protein sequence ID" value="AKJ15904.1"/>
    <property type="molecule type" value="Genomic_DNA"/>
</dbReference>
<name>A0ABN4GUE0_9ACTN</name>
<feature type="transmembrane region" description="Helical" evidence="1">
    <location>
        <begin position="52"/>
        <end position="70"/>
    </location>
</feature>
<organism evidence="2 3">
    <name type="scientific">Streptomyces incarnatus</name>
    <dbReference type="NCBI Taxonomy" id="665007"/>
    <lineage>
        <taxon>Bacteria</taxon>
        <taxon>Bacillati</taxon>
        <taxon>Actinomycetota</taxon>
        <taxon>Actinomycetes</taxon>
        <taxon>Kitasatosporales</taxon>
        <taxon>Streptomycetaceae</taxon>
        <taxon>Streptomyces</taxon>
    </lineage>
</organism>
<keyword evidence="3" id="KW-1185">Reference proteome</keyword>
<geneLocation type="plasmid" evidence="2 3">
    <name>unnamed_2</name>
</geneLocation>
<evidence type="ECO:0008006" key="4">
    <source>
        <dbReference type="Google" id="ProtNLM"/>
    </source>
</evidence>
<keyword evidence="1" id="KW-1133">Transmembrane helix</keyword>
<evidence type="ECO:0000313" key="2">
    <source>
        <dbReference type="EMBL" id="AKJ15904.1"/>
    </source>
</evidence>
<reference evidence="2 3" key="1">
    <citation type="journal article" date="2015" name="ISME J.">
        <title>Draft Genome Sequence of Streptomyces incarnatus NRRL8089, which Produces the Nucleoside Antibiotic Sinefungin.</title>
        <authorList>
            <person name="Oshima K."/>
            <person name="Hattori M."/>
            <person name="Shimizu H."/>
            <person name="Fukuda K."/>
            <person name="Nemoto M."/>
            <person name="Inagaki K."/>
            <person name="Tamura T."/>
        </authorList>
    </citation>
    <scope>NUCLEOTIDE SEQUENCE [LARGE SCALE GENOMIC DNA]</scope>
    <source>
        <strain evidence="2 3">NRRL 8089</strain>
    </source>
</reference>
<keyword evidence="1" id="KW-0472">Membrane</keyword>
<evidence type="ECO:0000313" key="3">
    <source>
        <dbReference type="Proteomes" id="UP000035366"/>
    </source>
</evidence>
<evidence type="ECO:0000256" key="1">
    <source>
        <dbReference type="SAM" id="Phobius"/>
    </source>
</evidence>
<keyword evidence="1" id="KW-0812">Transmembrane</keyword>
<gene>
    <name evidence="2" type="ORF">ABB07_39555</name>
</gene>
<proteinExistence type="predicted"/>
<keyword evidence="2" id="KW-0614">Plasmid</keyword>
<accession>A0ABN4GUE0</accession>